<dbReference type="EMBL" id="CAVMJV010000035">
    <property type="protein sequence ID" value="CAK5078086.1"/>
    <property type="molecule type" value="Genomic_DNA"/>
</dbReference>
<organism evidence="1 2">
    <name type="scientific">Meloidogyne enterolobii</name>
    <name type="common">Root-knot nematode worm</name>
    <name type="synonym">Meloidogyne mayaguensis</name>
    <dbReference type="NCBI Taxonomy" id="390850"/>
    <lineage>
        <taxon>Eukaryota</taxon>
        <taxon>Metazoa</taxon>
        <taxon>Ecdysozoa</taxon>
        <taxon>Nematoda</taxon>
        <taxon>Chromadorea</taxon>
        <taxon>Rhabditida</taxon>
        <taxon>Tylenchina</taxon>
        <taxon>Tylenchomorpha</taxon>
        <taxon>Tylenchoidea</taxon>
        <taxon>Meloidogynidae</taxon>
        <taxon>Meloidogyninae</taxon>
        <taxon>Meloidogyne</taxon>
    </lineage>
</organism>
<evidence type="ECO:0000313" key="1">
    <source>
        <dbReference type="EMBL" id="CAK5078086.1"/>
    </source>
</evidence>
<protein>
    <submittedName>
        <fullName evidence="1">Uncharacterized protein</fullName>
    </submittedName>
</protein>
<gene>
    <name evidence="1" type="ORF">MENTE1834_LOCUS25125</name>
</gene>
<evidence type="ECO:0000313" key="2">
    <source>
        <dbReference type="Proteomes" id="UP001497535"/>
    </source>
</evidence>
<keyword evidence="2" id="KW-1185">Reference proteome</keyword>
<accession>A0ACB0ZGH7</accession>
<name>A0ACB0ZGH7_MELEN</name>
<sequence length="86" mass="10197">MELIFCLIFSRISVFGENTFNFYANTLLYFKYALASSLYFWGILFKINLYELLKRAIQTTANTRSFSLIKYNISISIITRARIFMH</sequence>
<dbReference type="Proteomes" id="UP001497535">
    <property type="component" value="Unassembled WGS sequence"/>
</dbReference>
<comment type="caution">
    <text evidence="1">The sequence shown here is derived from an EMBL/GenBank/DDBJ whole genome shotgun (WGS) entry which is preliminary data.</text>
</comment>
<proteinExistence type="predicted"/>
<reference evidence="1" key="1">
    <citation type="submission" date="2023-11" db="EMBL/GenBank/DDBJ databases">
        <authorList>
            <person name="Poullet M."/>
        </authorList>
    </citation>
    <scope>NUCLEOTIDE SEQUENCE</scope>
    <source>
        <strain evidence="1">E1834</strain>
    </source>
</reference>